<gene>
    <name evidence="2" type="ordered locus">Glov_1263</name>
</gene>
<dbReference type="InterPro" id="IPR043129">
    <property type="entry name" value="ATPase_NBD"/>
</dbReference>
<dbReference type="PROSITE" id="PS01125">
    <property type="entry name" value="ROK"/>
    <property type="match status" value="1"/>
</dbReference>
<dbReference type="KEGG" id="glo:Glov_1263"/>
<dbReference type="STRING" id="398767.Glov_1263"/>
<dbReference type="Gene3D" id="3.30.420.40">
    <property type="match status" value="2"/>
</dbReference>
<dbReference type="HOGENOM" id="CLU_036604_0_4_7"/>
<reference evidence="2 3" key="1">
    <citation type="submission" date="2008-05" db="EMBL/GenBank/DDBJ databases">
        <title>Complete sequence of chromosome of Geobacter lovleyi SZ.</title>
        <authorList>
            <consortium name="US DOE Joint Genome Institute"/>
            <person name="Lucas S."/>
            <person name="Copeland A."/>
            <person name="Lapidus A."/>
            <person name="Glavina del Rio T."/>
            <person name="Dalin E."/>
            <person name="Tice H."/>
            <person name="Bruce D."/>
            <person name="Goodwin L."/>
            <person name="Pitluck S."/>
            <person name="Chertkov O."/>
            <person name="Meincke L."/>
            <person name="Brettin T."/>
            <person name="Detter J.C."/>
            <person name="Han C."/>
            <person name="Tapia R."/>
            <person name="Kuske C.R."/>
            <person name="Schmutz J."/>
            <person name="Larimer F."/>
            <person name="Land M."/>
            <person name="Hauser L."/>
            <person name="Kyrpides N."/>
            <person name="Mikhailova N."/>
            <person name="Sung Y."/>
            <person name="Fletcher K.E."/>
            <person name="Ritalahti K.M."/>
            <person name="Loeffler F.E."/>
            <person name="Richardson P."/>
        </authorList>
    </citation>
    <scope>NUCLEOTIDE SEQUENCE [LARGE SCALE GENOMIC DNA]</scope>
    <source>
        <strain evidence="3">ATCC BAA-1151 / DSM 17278 / SZ</strain>
    </source>
</reference>
<dbReference type="PANTHER" id="PTHR18964:SF149">
    <property type="entry name" value="BIFUNCTIONAL UDP-N-ACETYLGLUCOSAMINE 2-EPIMERASE_N-ACETYLMANNOSAMINE KINASE"/>
    <property type="match status" value="1"/>
</dbReference>
<evidence type="ECO:0000313" key="3">
    <source>
        <dbReference type="Proteomes" id="UP000002420"/>
    </source>
</evidence>
<dbReference type="OrthoDB" id="9810372at2"/>
<dbReference type="RefSeq" id="WP_012469333.1">
    <property type="nucleotide sequence ID" value="NC_010814.1"/>
</dbReference>
<dbReference type="InterPro" id="IPR049874">
    <property type="entry name" value="ROK_cs"/>
</dbReference>
<protein>
    <submittedName>
        <fullName evidence="2">ROK family protein</fullName>
    </submittedName>
</protein>
<sequence>MVDGASGYIGIDIGGTNLRGALVRPGGEVMARFRSKSAIEGGADSFLMRLTEEIDRLIVEARVSGLQVSGVGVGVPGLIGSDGVIHSSVNLRPLEGMNLSRSLEDRLGIPVISANDANLIALGEAWAGAGQGMRSLMVITIGTGLGSGLILDGKLWTGAGGFAAEFGHLTVEPEGIPCPCGNRGCLEQYVSAAALSRYGRGKTPEVLALLAGEGDTDACAAFETLGYWLGTALAGLVNTLNLEGVIIGGGVSASFDLFAPAVLQTLKQRAFPRMVAALKLCQAALGDDAGLVGGALLAAGKSF</sequence>
<dbReference type="SUPFAM" id="SSF53067">
    <property type="entry name" value="Actin-like ATPase domain"/>
    <property type="match status" value="1"/>
</dbReference>
<proteinExistence type="inferred from homology"/>
<evidence type="ECO:0000256" key="1">
    <source>
        <dbReference type="ARBA" id="ARBA00006479"/>
    </source>
</evidence>
<keyword evidence="3" id="KW-1185">Reference proteome</keyword>
<dbReference type="eggNOG" id="COG1940">
    <property type="taxonomic scope" value="Bacteria"/>
</dbReference>
<organism evidence="2 3">
    <name type="scientific">Trichlorobacter lovleyi (strain ATCC BAA-1151 / DSM 17278 / SZ)</name>
    <name type="common">Geobacter lovleyi</name>
    <dbReference type="NCBI Taxonomy" id="398767"/>
    <lineage>
        <taxon>Bacteria</taxon>
        <taxon>Pseudomonadati</taxon>
        <taxon>Thermodesulfobacteriota</taxon>
        <taxon>Desulfuromonadia</taxon>
        <taxon>Geobacterales</taxon>
        <taxon>Geobacteraceae</taxon>
        <taxon>Trichlorobacter</taxon>
    </lineage>
</organism>
<dbReference type="AlphaFoldDB" id="B3E7A5"/>
<dbReference type="Proteomes" id="UP000002420">
    <property type="component" value="Chromosome"/>
</dbReference>
<dbReference type="Pfam" id="PF00480">
    <property type="entry name" value="ROK"/>
    <property type="match status" value="1"/>
</dbReference>
<name>B3E7A5_TRIL1</name>
<accession>B3E7A5</accession>
<evidence type="ECO:0000313" key="2">
    <source>
        <dbReference type="EMBL" id="ACD94985.1"/>
    </source>
</evidence>
<comment type="similarity">
    <text evidence="1">Belongs to the ROK (NagC/XylR) family.</text>
</comment>
<dbReference type="InterPro" id="IPR000600">
    <property type="entry name" value="ROK"/>
</dbReference>
<dbReference type="EMBL" id="CP001089">
    <property type="protein sequence ID" value="ACD94985.1"/>
    <property type="molecule type" value="Genomic_DNA"/>
</dbReference>
<dbReference type="PANTHER" id="PTHR18964">
    <property type="entry name" value="ROK (REPRESSOR, ORF, KINASE) FAMILY"/>
    <property type="match status" value="1"/>
</dbReference>